<dbReference type="KEGG" id="api:115034166"/>
<keyword evidence="3" id="KW-1185">Reference proteome</keyword>
<feature type="domain" description="TTF-type" evidence="1">
    <location>
        <begin position="30"/>
        <end position="118"/>
    </location>
</feature>
<dbReference type="GeneID" id="115034166"/>
<accession>A0A8R2NQV6</accession>
<sequence length="461" mass="52796">MDDVLKERLLRKTWTPNSFSDLYIQITKDKQRHFQKSWLDEFKWLAYSKSLNGAFCKNCVLFGPVSSVGKGSNLKVGQLVLKPFQNWKSAKHVFSTHSNLQYHKLAMIKSSNFLLTFDGKKDAVDFQVHKQMKKENIENKQKLYAIIETIIFCGRQELPYRGHKDYGRLSLNEPENNDGNFRALLRFRARSGDDILKSHILSSGAKQMYTSPLIQNEIITLIGSIIQNFIINRVKKSIFFTVLADETSDVQGIEQFSLCLRYVDDELNEVREDFLKFVPVTDVSGKGLADTIKKELMYFGLDLKNLRGQGYDGAAAMSGAFNGVQALILKEYPSAIYTHCLSHSLNLVLNDSSKLQTIRNTIGTIREVSTFLRASVRRTNILKSKLIKYNLKSSRLMNYCDTRWVERHEAIALFKDNMLPIIASLEQIMTDNKYDGSMARSFHKKMCDLNLLSLCLLLTNC</sequence>
<dbReference type="SMART" id="SM00597">
    <property type="entry name" value="ZnF_TTF"/>
    <property type="match status" value="1"/>
</dbReference>
<dbReference type="SUPFAM" id="SSF53098">
    <property type="entry name" value="Ribonuclease H-like"/>
    <property type="match status" value="1"/>
</dbReference>
<dbReference type="AlphaFoldDB" id="A0A8R2NQV6"/>
<dbReference type="PANTHER" id="PTHR45749:SF21">
    <property type="entry name" value="DUF4371 DOMAIN-CONTAINING PROTEIN"/>
    <property type="match status" value="1"/>
</dbReference>
<dbReference type="InterPro" id="IPR012337">
    <property type="entry name" value="RNaseH-like_sf"/>
</dbReference>
<evidence type="ECO:0000313" key="2">
    <source>
        <dbReference type="EnsemblMetazoa" id="XP_029345879.1"/>
    </source>
</evidence>
<evidence type="ECO:0000313" key="3">
    <source>
        <dbReference type="Proteomes" id="UP000007819"/>
    </source>
</evidence>
<dbReference type="InterPro" id="IPR025398">
    <property type="entry name" value="DUF4371"/>
</dbReference>
<dbReference type="Proteomes" id="UP000007819">
    <property type="component" value="Chromosome A2"/>
</dbReference>
<organism evidence="2 3">
    <name type="scientific">Acyrthosiphon pisum</name>
    <name type="common">Pea aphid</name>
    <dbReference type="NCBI Taxonomy" id="7029"/>
    <lineage>
        <taxon>Eukaryota</taxon>
        <taxon>Metazoa</taxon>
        <taxon>Ecdysozoa</taxon>
        <taxon>Arthropoda</taxon>
        <taxon>Hexapoda</taxon>
        <taxon>Insecta</taxon>
        <taxon>Pterygota</taxon>
        <taxon>Neoptera</taxon>
        <taxon>Paraneoptera</taxon>
        <taxon>Hemiptera</taxon>
        <taxon>Sternorrhyncha</taxon>
        <taxon>Aphidomorpha</taxon>
        <taxon>Aphidoidea</taxon>
        <taxon>Aphididae</taxon>
        <taxon>Macrosiphini</taxon>
        <taxon>Acyrthosiphon</taxon>
    </lineage>
</organism>
<dbReference type="Pfam" id="PF14291">
    <property type="entry name" value="DUF4371"/>
    <property type="match status" value="1"/>
</dbReference>
<reference evidence="2" key="2">
    <citation type="submission" date="2022-06" db="UniProtKB">
        <authorList>
            <consortium name="EnsemblMetazoa"/>
        </authorList>
    </citation>
    <scope>IDENTIFICATION</scope>
</reference>
<dbReference type="RefSeq" id="XP_029345879.1">
    <property type="nucleotide sequence ID" value="XM_029490019.1"/>
</dbReference>
<reference evidence="3" key="1">
    <citation type="submission" date="2010-06" db="EMBL/GenBank/DDBJ databases">
        <authorList>
            <person name="Jiang H."/>
            <person name="Abraham K."/>
            <person name="Ali S."/>
            <person name="Alsbrooks S.L."/>
            <person name="Anim B.N."/>
            <person name="Anosike U.S."/>
            <person name="Attaway T."/>
            <person name="Bandaranaike D.P."/>
            <person name="Battles P.K."/>
            <person name="Bell S.N."/>
            <person name="Bell A.V."/>
            <person name="Beltran B."/>
            <person name="Bickham C."/>
            <person name="Bustamante Y."/>
            <person name="Caleb T."/>
            <person name="Canada A."/>
            <person name="Cardenas V."/>
            <person name="Carter K."/>
            <person name="Chacko J."/>
            <person name="Chandrabose M.N."/>
            <person name="Chavez D."/>
            <person name="Chavez A."/>
            <person name="Chen L."/>
            <person name="Chu H.-S."/>
            <person name="Claassen K.J."/>
            <person name="Cockrell R."/>
            <person name="Collins M."/>
            <person name="Cooper J.A."/>
            <person name="Cree A."/>
            <person name="Curry S.M."/>
            <person name="Da Y."/>
            <person name="Dao M.D."/>
            <person name="Das B."/>
            <person name="Davila M.-L."/>
            <person name="Davy-Carroll L."/>
            <person name="Denson S."/>
            <person name="Dinh H."/>
            <person name="Ebong V.E."/>
            <person name="Edwards J.R."/>
            <person name="Egan A."/>
            <person name="El-Daye J."/>
            <person name="Escobedo L."/>
            <person name="Fernandez S."/>
            <person name="Fernando P.R."/>
            <person name="Flagg N."/>
            <person name="Forbes L.D."/>
            <person name="Fowler R.G."/>
            <person name="Fu Q."/>
            <person name="Gabisi R.A."/>
            <person name="Ganer J."/>
            <person name="Garbino Pronczuk A."/>
            <person name="Garcia R.M."/>
            <person name="Garner T."/>
            <person name="Garrett T.E."/>
            <person name="Gonzalez D.A."/>
            <person name="Hamid H."/>
            <person name="Hawkins E.S."/>
            <person name="Hirani K."/>
            <person name="Hogues M.E."/>
            <person name="Hollins B."/>
            <person name="Hsiao C.-H."/>
            <person name="Jabil R."/>
            <person name="James M.L."/>
            <person name="Jhangiani S.N."/>
            <person name="Johnson B."/>
            <person name="Johnson Q."/>
            <person name="Joshi V."/>
            <person name="Kalu J.B."/>
            <person name="Kam C."/>
            <person name="Kashfia A."/>
            <person name="Keebler J."/>
            <person name="Kisamo H."/>
            <person name="Kovar C.L."/>
            <person name="Lago L.A."/>
            <person name="Lai C.-Y."/>
            <person name="Laidlaw J."/>
            <person name="Lara F."/>
            <person name="Le T.-K."/>
            <person name="Lee S.L."/>
            <person name="Legall F.H."/>
            <person name="Lemon S.J."/>
            <person name="Lewis L.R."/>
            <person name="Li B."/>
            <person name="Liu Y."/>
            <person name="Liu Y.-S."/>
            <person name="Lopez J."/>
            <person name="Lozado R.J."/>
            <person name="Lu J."/>
            <person name="Madu R.C."/>
            <person name="Maheshwari M."/>
            <person name="Maheshwari R."/>
            <person name="Malloy K."/>
            <person name="Martinez E."/>
            <person name="Mathew T."/>
            <person name="Mercado I.C."/>
            <person name="Mercado C."/>
            <person name="Meyer B."/>
            <person name="Montgomery K."/>
            <person name="Morgan M.B."/>
            <person name="Munidasa M."/>
            <person name="Nazareth L.V."/>
            <person name="Nelson J."/>
            <person name="Ng B.M."/>
            <person name="Nguyen N.B."/>
            <person name="Nguyen P.Q."/>
            <person name="Nguyen T."/>
            <person name="Obregon M."/>
            <person name="Okwuonu G.O."/>
            <person name="Onwere C.G."/>
            <person name="Orozco G."/>
            <person name="Parra A."/>
            <person name="Patel S."/>
            <person name="Patil S."/>
            <person name="Perez A."/>
            <person name="Perez Y."/>
            <person name="Pham C."/>
            <person name="Primus E.L."/>
            <person name="Pu L.-L."/>
            <person name="Puazo M."/>
            <person name="Qin X."/>
            <person name="Quiroz J.B."/>
            <person name="Reese J."/>
            <person name="Richards S."/>
            <person name="Rives C.M."/>
            <person name="Robberts R."/>
            <person name="Ruiz S.J."/>
            <person name="Ruiz M.J."/>
            <person name="Santibanez J."/>
            <person name="Schneider B.W."/>
            <person name="Sisson I."/>
            <person name="Smith M."/>
            <person name="Sodergren E."/>
            <person name="Song X.-Z."/>
            <person name="Song B.B."/>
            <person name="Summersgill H."/>
            <person name="Thelus R."/>
            <person name="Thornton R.D."/>
            <person name="Trejos Z.Y."/>
            <person name="Usmani K."/>
            <person name="Vattathil S."/>
            <person name="Villasana D."/>
            <person name="Walker D.L."/>
            <person name="Wang S."/>
            <person name="Wang K."/>
            <person name="White C.S."/>
            <person name="Williams A.C."/>
            <person name="Williamson J."/>
            <person name="Wilson K."/>
            <person name="Woghiren I.O."/>
            <person name="Woodworth J.R."/>
            <person name="Worley K.C."/>
            <person name="Wright R.A."/>
            <person name="Wu W."/>
            <person name="Young L."/>
            <person name="Zhang L."/>
            <person name="Zhang J."/>
            <person name="Zhu Y."/>
            <person name="Muzny D.M."/>
            <person name="Weinstock G."/>
            <person name="Gibbs R.A."/>
        </authorList>
    </citation>
    <scope>NUCLEOTIDE SEQUENCE [LARGE SCALE GENOMIC DNA]</scope>
    <source>
        <strain evidence="3">LSR1</strain>
    </source>
</reference>
<dbReference type="PANTHER" id="PTHR45749">
    <property type="match status" value="1"/>
</dbReference>
<name>A0A8R2NQV6_ACYPI</name>
<dbReference type="InterPro" id="IPR006580">
    <property type="entry name" value="Znf_TTF"/>
</dbReference>
<dbReference type="OrthoDB" id="6590038at2759"/>
<proteinExistence type="predicted"/>
<protein>
    <recommendedName>
        <fullName evidence="1">TTF-type domain-containing protein</fullName>
    </recommendedName>
</protein>
<evidence type="ECO:0000259" key="1">
    <source>
        <dbReference type="SMART" id="SM00597"/>
    </source>
</evidence>
<dbReference type="EnsemblMetazoa" id="XM_029490019.1">
    <property type="protein sequence ID" value="XP_029345879.1"/>
    <property type="gene ID" value="LOC115034166"/>
</dbReference>